<dbReference type="InterPro" id="IPR026906">
    <property type="entry name" value="LRR_5"/>
</dbReference>
<accession>A0AAD3CKP1</accession>
<proteinExistence type="predicted"/>
<evidence type="ECO:0008006" key="3">
    <source>
        <dbReference type="Google" id="ProtNLM"/>
    </source>
</evidence>
<dbReference type="Gene3D" id="3.80.10.10">
    <property type="entry name" value="Ribonuclease Inhibitor"/>
    <property type="match status" value="1"/>
</dbReference>
<sequence length="283" mass="33138">MRVATVDGLVTLFYDGSKPLFNWELEEEWWEEFSLWCNGWDYDEVRDEHWEDWDLSEECKKYWKDRRSWQQIIVVEGVTAIPGFTFRKCNNIKRVIMADTVVRIEWGAFGSCSSLGYIKFSTHLEYIERRAFIQCNLSSVFVPPTCRAIRESAFTGNENLTIFNVPHDTVLGQDVISQTKLLRDSHFEVDKYGNYRDQTQVHNWLKNMNNDNKYSLHRACTSFQPLKEVLLTIVQAKGIGAFKVKNEAGVTPARYLKENPYADVDEMEITRDYIATMMGEYNN</sequence>
<evidence type="ECO:0000313" key="2">
    <source>
        <dbReference type="Proteomes" id="UP001054902"/>
    </source>
</evidence>
<dbReference type="SUPFAM" id="SSF52058">
    <property type="entry name" value="L domain-like"/>
    <property type="match status" value="1"/>
</dbReference>
<dbReference type="AlphaFoldDB" id="A0AAD3CKP1"/>
<dbReference type="Pfam" id="PF13306">
    <property type="entry name" value="LRR_5"/>
    <property type="match status" value="1"/>
</dbReference>
<comment type="caution">
    <text evidence="1">The sequence shown here is derived from an EMBL/GenBank/DDBJ whole genome shotgun (WGS) entry which is preliminary data.</text>
</comment>
<reference evidence="1 2" key="1">
    <citation type="journal article" date="2021" name="Sci. Rep.">
        <title>The genome of the diatom Chaetoceros tenuissimus carries an ancient integrated fragment of an extant virus.</title>
        <authorList>
            <person name="Hongo Y."/>
            <person name="Kimura K."/>
            <person name="Takaki Y."/>
            <person name="Yoshida Y."/>
            <person name="Baba S."/>
            <person name="Kobayashi G."/>
            <person name="Nagasaki K."/>
            <person name="Hano T."/>
            <person name="Tomaru Y."/>
        </authorList>
    </citation>
    <scope>NUCLEOTIDE SEQUENCE [LARGE SCALE GENOMIC DNA]</scope>
    <source>
        <strain evidence="1 2">NIES-3715</strain>
    </source>
</reference>
<name>A0AAD3CKP1_9STRA</name>
<organism evidence="1 2">
    <name type="scientific">Chaetoceros tenuissimus</name>
    <dbReference type="NCBI Taxonomy" id="426638"/>
    <lineage>
        <taxon>Eukaryota</taxon>
        <taxon>Sar</taxon>
        <taxon>Stramenopiles</taxon>
        <taxon>Ochrophyta</taxon>
        <taxon>Bacillariophyta</taxon>
        <taxon>Coscinodiscophyceae</taxon>
        <taxon>Chaetocerotophycidae</taxon>
        <taxon>Chaetocerotales</taxon>
        <taxon>Chaetocerotaceae</taxon>
        <taxon>Chaetoceros</taxon>
    </lineage>
</organism>
<dbReference type="Proteomes" id="UP001054902">
    <property type="component" value="Unassembled WGS sequence"/>
</dbReference>
<evidence type="ECO:0000313" key="1">
    <source>
        <dbReference type="EMBL" id="GFH46425.1"/>
    </source>
</evidence>
<dbReference type="InterPro" id="IPR032675">
    <property type="entry name" value="LRR_dom_sf"/>
</dbReference>
<keyword evidence="2" id="KW-1185">Reference proteome</keyword>
<protein>
    <recommendedName>
        <fullName evidence="3">Leucine-rich repeat domain-containing protein</fullName>
    </recommendedName>
</protein>
<gene>
    <name evidence="1" type="ORF">CTEN210_02899</name>
</gene>
<dbReference type="EMBL" id="BLLK01000022">
    <property type="protein sequence ID" value="GFH46425.1"/>
    <property type="molecule type" value="Genomic_DNA"/>
</dbReference>